<proteinExistence type="predicted"/>
<keyword evidence="2" id="KW-1185">Reference proteome</keyword>
<accession>A0ABW6BAG1</accession>
<dbReference type="EMBL" id="JBHUPB010000003">
    <property type="protein sequence ID" value="MFD2966540.1"/>
    <property type="molecule type" value="Genomic_DNA"/>
</dbReference>
<dbReference type="Proteomes" id="UP001597525">
    <property type="component" value="Unassembled WGS sequence"/>
</dbReference>
<sequence length="515" mass="58731">MEEFDTLIALGNIGIYLSCEVTEIFVIRKGDLNVSNLYTLVVFQEKSVTSTDSNYLGDRIKFDKQIQVGIMQYELTIPDARNKFENLYNGKGWDKKMHNIKLRSLPKQFVPVTDGTPLNKILKNNIDNGSYVLEFFDEEKSTNNPILDYASREKFDDLCSAIAEQLPIFLTGLPDRIGSVMFQFPITIADISSRALKSWAGTKISFAWHPALTTIPDCQITVTETLDNNIIGYKTEDYNKLDSQDLISGSLNGKTQIVVTRTNPTLILSTFYGNYLRGINFGMNIANHEPRIFNLNGQIQSVQVKSSEVPRPAKVKEFDDLIRNRLYNAERRRLESTLQFKQYGRNATTHQEGLADIRKLIENNDRNGVYLWDPFLSSQDLLNTLFYSPTAETPLRAITALNSVKSSKKSSETKLQTLARFKKELNDSNSNNHGLDLEFRCKIDQHGWAFHDRFLIFPGSDQMVAKAYSLGTSINSFGKEHHILQEVTNPQRIVDAFEELWDKLNSSRCLIWKSL</sequence>
<dbReference type="NCBIfam" id="NF040700">
    <property type="entry name" value="VPA1262_N_dom"/>
    <property type="match status" value="1"/>
</dbReference>
<reference evidence="2" key="1">
    <citation type="journal article" date="2019" name="Int. J. Syst. Evol. Microbiol.">
        <title>The Global Catalogue of Microorganisms (GCM) 10K type strain sequencing project: providing services to taxonomists for standard genome sequencing and annotation.</title>
        <authorList>
            <consortium name="The Broad Institute Genomics Platform"/>
            <consortium name="The Broad Institute Genome Sequencing Center for Infectious Disease"/>
            <person name="Wu L."/>
            <person name="Ma J."/>
        </authorList>
    </citation>
    <scope>NUCLEOTIDE SEQUENCE [LARGE SCALE GENOMIC DNA]</scope>
    <source>
        <strain evidence="2">KCTC 22814</strain>
    </source>
</reference>
<evidence type="ECO:0000313" key="2">
    <source>
        <dbReference type="Proteomes" id="UP001597525"/>
    </source>
</evidence>
<gene>
    <name evidence="1" type="ORF">ACFS7Y_04035</name>
</gene>
<dbReference type="RefSeq" id="WP_320184324.1">
    <property type="nucleotide sequence ID" value="NZ_CP138332.1"/>
</dbReference>
<evidence type="ECO:0000313" key="1">
    <source>
        <dbReference type="EMBL" id="MFD2966540.1"/>
    </source>
</evidence>
<comment type="caution">
    <text evidence="1">The sequence shown here is derived from an EMBL/GenBank/DDBJ whole genome shotgun (WGS) entry which is preliminary data.</text>
</comment>
<organism evidence="1 2">
    <name type="scientific">Sphingobacterium bambusae</name>
    <dbReference type="NCBI Taxonomy" id="662858"/>
    <lineage>
        <taxon>Bacteria</taxon>
        <taxon>Pseudomonadati</taxon>
        <taxon>Bacteroidota</taxon>
        <taxon>Sphingobacteriia</taxon>
        <taxon>Sphingobacteriales</taxon>
        <taxon>Sphingobacteriaceae</taxon>
        <taxon>Sphingobacterium</taxon>
    </lineage>
</organism>
<name>A0ABW6BAG1_9SPHI</name>
<protein>
    <submittedName>
        <fullName evidence="1">VPA1262 family N-terminal domain-containing protein</fullName>
    </submittedName>
</protein>